<reference evidence="2" key="1">
    <citation type="submission" date="2018-11" db="EMBL/GenBank/DDBJ databases">
        <authorList>
            <consortium name="Pathogen Informatics"/>
        </authorList>
    </citation>
    <scope>NUCLEOTIDE SEQUENCE</scope>
</reference>
<sequence>MARLSGDVEYDAGERLGMYHAHVRLGNSDDEEGGKDGLKKAVPSVVLPAGTQSLISGIKTTAPKIQPDTSLATFGSDQNTTSAANPTPHVPTELPSISPSAVALKPETSNSSATSVVPGRPLKPPASPVIARSPLGKAAGGCSESVTPTVTEVTITSVCDETSAMPQHEESHDSSDSIEADLDETNGISLDFQLEIIAAATDHFSQSARNNEAVILSDKLLGGVAASPASDRRAKSISASIGSTGSTIRSRSSSPSRPAQPPSGRVSPMPSISDELHKFRSTSPLLQETPKAEPQGDFSYHIVGKMIFL</sequence>
<dbReference type="AlphaFoldDB" id="A0A3S4ZEY3"/>
<accession>A0A3S4ZEY3</accession>
<dbReference type="Proteomes" id="UP000784294">
    <property type="component" value="Unassembled WGS sequence"/>
</dbReference>
<name>A0A3S4ZEY3_9PLAT</name>
<feature type="region of interest" description="Disordered" evidence="1">
    <location>
        <begin position="68"/>
        <end position="91"/>
    </location>
</feature>
<dbReference type="EMBL" id="CAAALY010007131">
    <property type="protein sequence ID" value="VEL09738.1"/>
    <property type="molecule type" value="Genomic_DNA"/>
</dbReference>
<evidence type="ECO:0000313" key="2">
    <source>
        <dbReference type="EMBL" id="VEL09738.1"/>
    </source>
</evidence>
<gene>
    <name evidence="2" type="ORF">PXEA_LOCUS3178</name>
</gene>
<evidence type="ECO:0000256" key="1">
    <source>
        <dbReference type="SAM" id="MobiDB-lite"/>
    </source>
</evidence>
<organism evidence="2 3">
    <name type="scientific">Protopolystoma xenopodis</name>
    <dbReference type="NCBI Taxonomy" id="117903"/>
    <lineage>
        <taxon>Eukaryota</taxon>
        <taxon>Metazoa</taxon>
        <taxon>Spiralia</taxon>
        <taxon>Lophotrochozoa</taxon>
        <taxon>Platyhelminthes</taxon>
        <taxon>Monogenea</taxon>
        <taxon>Polyopisthocotylea</taxon>
        <taxon>Polystomatidea</taxon>
        <taxon>Polystomatidae</taxon>
        <taxon>Protopolystoma</taxon>
    </lineage>
</organism>
<comment type="caution">
    <text evidence="2">The sequence shown here is derived from an EMBL/GenBank/DDBJ whole genome shotgun (WGS) entry which is preliminary data.</text>
</comment>
<feature type="compositionally biased region" description="Polar residues" evidence="1">
    <location>
        <begin position="68"/>
        <end position="85"/>
    </location>
</feature>
<feature type="region of interest" description="Disordered" evidence="1">
    <location>
        <begin position="107"/>
        <end position="128"/>
    </location>
</feature>
<keyword evidence="3" id="KW-1185">Reference proteome</keyword>
<feature type="compositionally biased region" description="Low complexity" evidence="1">
    <location>
        <begin position="236"/>
        <end position="265"/>
    </location>
</feature>
<evidence type="ECO:0000313" key="3">
    <source>
        <dbReference type="Proteomes" id="UP000784294"/>
    </source>
</evidence>
<feature type="region of interest" description="Disordered" evidence="1">
    <location>
        <begin position="227"/>
        <end position="297"/>
    </location>
</feature>
<proteinExistence type="predicted"/>
<protein>
    <submittedName>
        <fullName evidence="2">Uncharacterized protein</fullName>
    </submittedName>
</protein>